<feature type="chain" id="PRO_5021021399" evidence="1">
    <location>
        <begin position="34"/>
        <end position="127"/>
    </location>
</feature>
<name>A0A4V3E810_9FLAO</name>
<feature type="signal peptide" evidence="1">
    <location>
        <begin position="1"/>
        <end position="33"/>
    </location>
</feature>
<dbReference type="Proteomes" id="UP000295215">
    <property type="component" value="Unassembled WGS sequence"/>
</dbReference>
<dbReference type="AlphaFoldDB" id="A0A4V3E810"/>
<proteinExistence type="predicted"/>
<evidence type="ECO:0000256" key="1">
    <source>
        <dbReference type="SAM" id="SignalP"/>
    </source>
</evidence>
<evidence type="ECO:0000313" key="3">
    <source>
        <dbReference type="Proteomes" id="UP000295215"/>
    </source>
</evidence>
<reference evidence="2 3" key="1">
    <citation type="submission" date="2019-03" db="EMBL/GenBank/DDBJ databases">
        <title>Genomic Encyclopedia of Archaeal and Bacterial Type Strains, Phase II (KMG-II): from individual species to whole genera.</title>
        <authorList>
            <person name="Goeker M."/>
        </authorList>
    </citation>
    <scope>NUCLEOTIDE SEQUENCE [LARGE SCALE GENOMIC DNA]</scope>
    <source>
        <strain evidence="2 3">DSM 28213</strain>
    </source>
</reference>
<sequence length="127" mass="14706">MIYLFNFVVMIRFVKIIFIVLFSCFLTTGSAFAQIQSSNETASCCESPLKEKDCCKKNTKSQHNVCHENFCCFNLCNTLVLFVGVLEKEDLKISFLNEKKLPETFIQFLVKELFFVVWQPPKISLNL</sequence>
<gene>
    <name evidence="2" type="ORF">C8P70_12342</name>
</gene>
<dbReference type="EMBL" id="SOAG01000023">
    <property type="protein sequence ID" value="TDS55271.1"/>
    <property type="molecule type" value="Genomic_DNA"/>
</dbReference>
<comment type="caution">
    <text evidence="2">The sequence shown here is derived from an EMBL/GenBank/DDBJ whole genome shotgun (WGS) entry which is preliminary data.</text>
</comment>
<accession>A0A4V3E810</accession>
<keyword evidence="3" id="KW-1185">Reference proteome</keyword>
<evidence type="ECO:0000313" key="2">
    <source>
        <dbReference type="EMBL" id="TDS55271.1"/>
    </source>
</evidence>
<keyword evidence="1" id="KW-0732">Signal</keyword>
<organism evidence="2 3">
    <name type="scientific">Myroides indicus</name>
    <dbReference type="NCBI Taxonomy" id="1323422"/>
    <lineage>
        <taxon>Bacteria</taxon>
        <taxon>Pseudomonadati</taxon>
        <taxon>Bacteroidota</taxon>
        <taxon>Flavobacteriia</taxon>
        <taxon>Flavobacteriales</taxon>
        <taxon>Flavobacteriaceae</taxon>
        <taxon>Myroides</taxon>
    </lineage>
</organism>
<protein>
    <submittedName>
        <fullName evidence="2">Uncharacterized protein</fullName>
    </submittedName>
</protein>